<protein>
    <recommendedName>
        <fullName evidence="3 10">Membrane-associated protein VP24</fullName>
    </recommendedName>
</protein>
<organism evidence="11 12">
    <name type="scientific">Zaire ebolavirus</name>
    <dbReference type="NCBI Taxonomy" id="186538"/>
    <lineage>
        <taxon>Viruses</taxon>
        <taxon>Riboviria</taxon>
        <taxon>Orthornavirae</taxon>
        <taxon>Negarnaviricota</taxon>
        <taxon>Haploviricotina</taxon>
        <taxon>Monjiviricetes</taxon>
        <taxon>Mononegavirales</taxon>
        <taxon>Filoviridae</taxon>
        <taxon>Orthoebolavirus</taxon>
        <taxon>Orthoebolavirus zairense</taxon>
    </lineage>
</organism>
<comment type="subcellular location">
    <subcellularLocation>
        <location evidence="1 10">Host cell membrane</location>
        <topology evidence="1 10">Peripheral membrane protein</topology>
        <orientation evidence="1 10">Cytoplasmic side</orientation>
    </subcellularLocation>
    <subcellularLocation>
        <location evidence="10">Virion membrane</location>
        <topology evidence="10">Peripheral membrane protein</topology>
    </subcellularLocation>
    <subcellularLocation>
        <location evidence="10">Host endomembrane system</location>
        <topology evidence="10">Peripheral membrane protein</topology>
    </subcellularLocation>
    <text evidence="10">In virion, localizes on the intravirional side of the membrane. In the host cell, it is found associated with virus-induced membrane proliferation foci and to the plasma membrane where budding takes place.</text>
</comment>
<dbReference type="Pfam" id="PF06389">
    <property type="entry name" value="Filo_VP24"/>
    <property type="match status" value="1"/>
</dbReference>
<keyword evidence="9" id="KW-1090">Inhibition of host innate immune response by virus</keyword>
<accession>A0A075WG23</accession>
<evidence type="ECO:0000313" key="12">
    <source>
        <dbReference type="Proteomes" id="UP000111254"/>
    </source>
</evidence>
<comment type="similarity">
    <text evidence="2 10">Belongs to the filoviridae membrane-associated protein VP24 family.</text>
</comment>
<dbReference type="PIRSF" id="PIRSF011355">
    <property type="entry name" value="VP24"/>
    <property type="match status" value="1"/>
</dbReference>
<dbReference type="GO" id="GO:0005198">
    <property type="term" value="F:structural molecule activity"/>
    <property type="evidence" value="ECO:0007669"/>
    <property type="project" value="InterPro"/>
</dbReference>
<keyword evidence="6 10" id="KW-0946">Virion</keyword>
<dbReference type="Proteomes" id="UP000111254">
    <property type="component" value="Genome"/>
</dbReference>
<evidence type="ECO:0000256" key="8">
    <source>
        <dbReference type="ARBA" id="ARBA00023136"/>
    </source>
</evidence>
<dbReference type="GO" id="GO:0033645">
    <property type="term" value="C:host cell endomembrane system"/>
    <property type="evidence" value="ECO:0007669"/>
    <property type="project" value="UniProtKB-SubCell"/>
</dbReference>
<dbReference type="EMBL" id="KM233080">
    <property type="protein sequence ID" value="AIG96296.1"/>
    <property type="molecule type" value="Viral_cRNA"/>
</dbReference>
<keyword evidence="4 10" id="KW-1032">Host cell membrane</keyword>
<dbReference type="InterPro" id="IPR009433">
    <property type="entry name" value="Filo_VP24"/>
</dbReference>
<evidence type="ECO:0000256" key="7">
    <source>
        <dbReference type="ARBA" id="ARBA00022870"/>
    </source>
</evidence>
<keyword evidence="5" id="KW-0945">Host-virus interaction</keyword>
<comment type="function">
    <text evidence="10">May act as a minor matrix protein that plays a role in assembly of viral nucleocapsid and virion budding.</text>
</comment>
<dbReference type="GO" id="GO:0020002">
    <property type="term" value="C:host cell plasma membrane"/>
    <property type="evidence" value="ECO:0007669"/>
    <property type="project" value="UniProtKB-SubCell"/>
</dbReference>
<evidence type="ECO:0000313" key="11">
    <source>
        <dbReference type="EMBL" id="AIG96296.1"/>
    </source>
</evidence>
<dbReference type="GO" id="GO:0055036">
    <property type="term" value="C:virion membrane"/>
    <property type="evidence" value="ECO:0007669"/>
    <property type="project" value="UniProtKB-SubCell"/>
</dbReference>
<evidence type="ECO:0000256" key="9">
    <source>
        <dbReference type="ARBA" id="ARBA00023258"/>
    </source>
</evidence>
<evidence type="ECO:0000256" key="3">
    <source>
        <dbReference type="ARBA" id="ARBA00013875"/>
    </source>
</evidence>
<keyword evidence="9" id="KW-0922">Interferon antiviral system evasion</keyword>
<evidence type="ECO:0000256" key="5">
    <source>
        <dbReference type="ARBA" id="ARBA00022581"/>
    </source>
</evidence>
<name>A0A075WG23_9MONO</name>
<keyword evidence="7 10" id="KW-1043">Host membrane</keyword>
<keyword evidence="8 10" id="KW-0472">Membrane</keyword>
<dbReference type="GO" id="GO:0016020">
    <property type="term" value="C:membrane"/>
    <property type="evidence" value="ECO:0007669"/>
    <property type="project" value="InterPro"/>
</dbReference>
<gene>
    <name evidence="11" type="primary">VP24</name>
</gene>
<proteinExistence type="inferred from homology"/>
<evidence type="ECO:0000256" key="10">
    <source>
        <dbReference type="PIRNR" id="PIRNR011355"/>
    </source>
</evidence>
<evidence type="ECO:0000256" key="4">
    <source>
        <dbReference type="ARBA" id="ARBA00022511"/>
    </source>
</evidence>
<evidence type="ECO:0000256" key="2">
    <source>
        <dbReference type="ARBA" id="ARBA00006713"/>
    </source>
</evidence>
<reference evidence="11 12" key="1">
    <citation type="journal article" date="2014" name="Science">
        <title>Genomic surveillance elucidates Ebola virus origin and transmission during the 2014 outbreak.</title>
        <authorList>
            <person name="Gire S.K."/>
            <person name="Goba A."/>
            <person name="Andersen K.G."/>
            <person name="Sealfon R.S."/>
            <person name="Park D.J."/>
            <person name="Kanneh L."/>
            <person name="Jalloh S."/>
            <person name="Momoh M."/>
            <person name="Fullah M."/>
            <person name="Dudas G."/>
            <person name="Wohl S."/>
            <person name="Moses L.M."/>
            <person name="Yozwiak N.L."/>
            <person name="Winnicki S."/>
            <person name="Matranga C.B."/>
            <person name="Malboeuf C.M."/>
            <person name="Qu J."/>
            <person name="Gladden A.D."/>
            <person name="Schaffner S.F."/>
            <person name="Yang X."/>
            <person name="Jiang P.P."/>
            <person name="Nekoui M."/>
            <person name="Colubri A."/>
            <person name="Coomber M.R."/>
            <person name="Fonnie M."/>
            <person name="Moigboi A."/>
            <person name="Gbakie M."/>
            <person name="Kamara F.K."/>
            <person name="Tucker V."/>
            <person name="Konuwa E."/>
            <person name="Saffa S."/>
            <person name="Sellu J."/>
            <person name="Jalloh A.A."/>
            <person name="Kovoma A."/>
            <person name="Koninga J."/>
            <person name="Mustapha I."/>
            <person name="Kargbo K."/>
            <person name="Foday M."/>
            <person name="Yillah M."/>
            <person name="Kanneh F."/>
            <person name="Robert W."/>
            <person name="Massally J.L."/>
            <person name="Chapman S.B."/>
            <person name="Bochicchio J."/>
            <person name="Murphy C."/>
            <person name="Nusbaum C."/>
            <person name="Young S."/>
            <person name="Birren B.W."/>
            <person name="Grant D.S."/>
            <person name="Scheiffelin J.S."/>
            <person name="Lander E.S."/>
            <person name="Happi C."/>
            <person name="Gevao S.M."/>
            <person name="Gnirke A."/>
            <person name="Rambaut A."/>
            <person name="Garry R.F."/>
            <person name="Khan S.H."/>
            <person name="Sabeti P.C."/>
        </authorList>
    </citation>
    <scope>NUCLEOTIDE SEQUENCE [LARGE SCALE GENOMIC DNA]</scope>
    <source>
        <strain evidence="11">Ebola virus/H.sapiens-wt/SLE/2014/Makona-G3799</strain>
    </source>
</reference>
<evidence type="ECO:0000256" key="6">
    <source>
        <dbReference type="ARBA" id="ARBA00022844"/>
    </source>
</evidence>
<evidence type="ECO:0000256" key="1">
    <source>
        <dbReference type="ARBA" id="ARBA00004501"/>
    </source>
</evidence>
<dbReference type="GO" id="GO:0016032">
    <property type="term" value="P:viral process"/>
    <property type="evidence" value="ECO:0007669"/>
    <property type="project" value="InterPro"/>
</dbReference>
<sequence length="251" mass="28202">MAKATGRYNLISPKKDLEKGVVLSDLCNFLVSQTIQGWKVYWAGIEFDVTHKGMALLHRLKTNDFAPAWSMTRNLFPHLFQNPNSTIESPLWALRVILAAGIQDQLIDQSLIEPLAGALGLISDWLLTTNTNHFNMRTQRVKEQLSLKMLSLVRSNILKFINKLDALHVVNYNGLLSSIEIGTQNHTIIITRTNMGFLVELQEPDKSAMNRKKPGPAKFSLLHESTLKAFTQGSSTRMQSLILEFNSSLAI</sequence>
<keyword evidence="9" id="KW-0899">Viral immunoevasion</keyword>